<keyword evidence="7" id="KW-1185">Reference proteome</keyword>
<evidence type="ECO:0000256" key="2">
    <source>
        <dbReference type="PIRNR" id="PIRNR006241"/>
    </source>
</evidence>
<dbReference type="RefSeq" id="WP_083346158.1">
    <property type="nucleotide sequence ID" value="NZ_LT629690.1"/>
</dbReference>
<evidence type="ECO:0000313" key="7">
    <source>
        <dbReference type="Proteomes" id="UP000182427"/>
    </source>
</evidence>
<feature type="chain" id="PRO_5009242193" evidence="4">
    <location>
        <begin position="27"/>
        <end position="299"/>
    </location>
</feature>
<dbReference type="OrthoDB" id="9786584at2"/>
<dbReference type="Proteomes" id="UP000182427">
    <property type="component" value="Chromosome I"/>
</dbReference>
<dbReference type="InterPro" id="IPR050417">
    <property type="entry name" value="Sugar_Epim/Isomerase"/>
</dbReference>
<sequence length="299" mass="33546">MNRRDFHKLSFGAAAATMLPSANLFAEPANTVAANDGHKFSVMLWTMDRTLSFEQKLQRVAEAGYTGAEVGNEYEKWTPAEWKTALAAKDKYGITIDSAVPGRNALSDHSKRDALTEDIKKAIPGAKQLGCNQFIYTAYTRVPSQTPEQRRDAIVDTLKYAADLCAKDDIEIVLEPIDWLEYKQEAVPSVADAFEITRLVGNPKVKVLYDFYHEQKQAGNLIEKLTKNVDQVGLVHIADVPGRHEPGTGEVFYTNIYKELARLKYDRYICMEFTPSAGHEWVPTLRKAREEAIAAMKQA</sequence>
<dbReference type="Pfam" id="PF01261">
    <property type="entry name" value="AP_endonuc_2"/>
    <property type="match status" value="1"/>
</dbReference>
<dbReference type="InterPro" id="IPR036237">
    <property type="entry name" value="Xyl_isomerase-like_sf"/>
</dbReference>
<dbReference type="GO" id="GO:0016853">
    <property type="term" value="F:isomerase activity"/>
    <property type="evidence" value="ECO:0007669"/>
    <property type="project" value="UniProtKB-KW"/>
</dbReference>
<keyword evidence="4" id="KW-0732">Signal</keyword>
<feature type="active site" description="Proton donor/acceptor" evidence="3">
    <location>
        <position position="175"/>
    </location>
</feature>
<dbReference type="PIRSF" id="PIRSF006241">
    <property type="entry name" value="HyI"/>
    <property type="match status" value="1"/>
</dbReference>
<evidence type="ECO:0000256" key="1">
    <source>
        <dbReference type="ARBA" id="ARBA00023235"/>
    </source>
</evidence>
<dbReference type="AlphaFoldDB" id="A0A1G7P0N7"/>
<evidence type="ECO:0000313" key="6">
    <source>
        <dbReference type="EMBL" id="SDF79781.1"/>
    </source>
</evidence>
<feature type="domain" description="Xylose isomerase-like TIM barrel" evidence="5">
    <location>
        <begin position="57"/>
        <end position="284"/>
    </location>
</feature>
<keyword evidence="6" id="KW-0670">Pyruvate</keyword>
<dbReference type="InterPro" id="IPR013022">
    <property type="entry name" value="Xyl_isomerase-like_TIM-brl"/>
</dbReference>
<gene>
    <name evidence="6" type="ORF">SAMN05444167_3345</name>
</gene>
<proteinExistence type="inferred from homology"/>
<accession>A0A1G7P0N7</accession>
<feature type="active site" description="Proton donor/acceptor" evidence="3">
    <location>
        <position position="272"/>
    </location>
</feature>
<dbReference type="InterPro" id="IPR026040">
    <property type="entry name" value="HyI-like"/>
</dbReference>
<dbReference type="NCBIfam" id="TIGR01409">
    <property type="entry name" value="TAT_signal_seq"/>
    <property type="match status" value="1"/>
</dbReference>
<reference evidence="6 7" key="1">
    <citation type="submission" date="2016-10" db="EMBL/GenBank/DDBJ databases">
        <authorList>
            <person name="de Groot N.N."/>
        </authorList>
    </citation>
    <scope>NUCLEOTIDE SEQUENCE [LARGE SCALE GENOMIC DNA]</scope>
    <source>
        <strain evidence="6 7">GAS232</strain>
    </source>
</reference>
<evidence type="ECO:0000256" key="4">
    <source>
        <dbReference type="SAM" id="SignalP"/>
    </source>
</evidence>
<dbReference type="SUPFAM" id="SSF51658">
    <property type="entry name" value="Xylose isomerase-like"/>
    <property type="match status" value="1"/>
</dbReference>
<comment type="similarity">
    <text evidence="2">Belongs to the hyi family.</text>
</comment>
<dbReference type="EMBL" id="LT629690">
    <property type="protein sequence ID" value="SDF79781.1"/>
    <property type="molecule type" value="Genomic_DNA"/>
</dbReference>
<dbReference type="InterPro" id="IPR019546">
    <property type="entry name" value="TAT_signal_bac_arc"/>
</dbReference>
<dbReference type="PANTHER" id="PTHR43489">
    <property type="entry name" value="ISOMERASE"/>
    <property type="match status" value="1"/>
</dbReference>
<protein>
    <submittedName>
        <fullName evidence="6">Hydroxypyruvate isomerase</fullName>
    </submittedName>
</protein>
<keyword evidence="1 2" id="KW-0413">Isomerase</keyword>
<name>A0A1G7P0N7_9BACT</name>
<evidence type="ECO:0000256" key="3">
    <source>
        <dbReference type="PIRSR" id="PIRSR006241-50"/>
    </source>
</evidence>
<evidence type="ECO:0000259" key="5">
    <source>
        <dbReference type="Pfam" id="PF01261"/>
    </source>
</evidence>
<feature type="signal peptide" evidence="4">
    <location>
        <begin position="1"/>
        <end position="26"/>
    </location>
</feature>
<dbReference type="Gene3D" id="3.20.20.150">
    <property type="entry name" value="Divalent-metal-dependent TIM barrel enzymes"/>
    <property type="match status" value="1"/>
</dbReference>
<organism evidence="6 7">
    <name type="scientific">Terriglobus roseus</name>
    <dbReference type="NCBI Taxonomy" id="392734"/>
    <lineage>
        <taxon>Bacteria</taxon>
        <taxon>Pseudomonadati</taxon>
        <taxon>Acidobacteriota</taxon>
        <taxon>Terriglobia</taxon>
        <taxon>Terriglobales</taxon>
        <taxon>Acidobacteriaceae</taxon>
        <taxon>Terriglobus</taxon>
    </lineage>
</organism>